<organism evidence="2 3">
    <name type="scientific">Swingsia samuiensis</name>
    <dbReference type="NCBI Taxonomy" id="1293412"/>
    <lineage>
        <taxon>Bacteria</taxon>
        <taxon>Pseudomonadati</taxon>
        <taxon>Pseudomonadota</taxon>
        <taxon>Alphaproteobacteria</taxon>
        <taxon>Acetobacterales</taxon>
        <taxon>Acetobacteraceae</taxon>
        <taxon>Swingsia</taxon>
    </lineage>
</organism>
<proteinExistence type="predicted"/>
<evidence type="ECO:0000313" key="3">
    <source>
        <dbReference type="Proteomes" id="UP000316313"/>
    </source>
</evidence>
<feature type="signal peptide" evidence="1">
    <location>
        <begin position="1"/>
        <end position="24"/>
    </location>
</feature>
<evidence type="ECO:0000313" key="2">
    <source>
        <dbReference type="EMBL" id="QDH17402.1"/>
    </source>
</evidence>
<dbReference type="KEGG" id="ssam:E3D00_07365"/>
<evidence type="ECO:0000256" key="1">
    <source>
        <dbReference type="SAM" id="SignalP"/>
    </source>
</evidence>
<reference evidence="2 3" key="1">
    <citation type="submission" date="2019-03" db="EMBL/GenBank/DDBJ databases">
        <title>The complete genome sequence of Swingsia samuiensis NBRC107927(T).</title>
        <authorList>
            <person name="Chua K.-O."/>
            <person name="Chan K.-G."/>
            <person name="See-Too W.-S."/>
        </authorList>
    </citation>
    <scope>NUCLEOTIDE SEQUENCE [LARGE SCALE GENOMIC DNA]</scope>
    <source>
        <strain evidence="2 3">AH83</strain>
    </source>
</reference>
<sequence>MSIFGSRLLPILFILGLSLSSAHAECEWKWDCSGGQCRQVPLCDNSIDLPPVRPPEVAPIAPPSIEPINLPTVPPVGTSKCHMANICDGSGDCHWQQVCQ</sequence>
<accession>A0A4Y6UIM5</accession>
<feature type="chain" id="PRO_5021344419" evidence="1">
    <location>
        <begin position="25"/>
        <end position="100"/>
    </location>
</feature>
<dbReference type="AlphaFoldDB" id="A0A4Y6UIM5"/>
<gene>
    <name evidence="2" type="ORF">E3D00_07365</name>
</gene>
<dbReference type="RefSeq" id="WP_141461317.1">
    <property type="nucleotide sequence ID" value="NZ_CP038141.1"/>
</dbReference>
<dbReference type="EMBL" id="CP038141">
    <property type="protein sequence ID" value="QDH17402.1"/>
    <property type="molecule type" value="Genomic_DNA"/>
</dbReference>
<keyword evidence="3" id="KW-1185">Reference proteome</keyword>
<keyword evidence="1" id="KW-0732">Signal</keyword>
<protein>
    <submittedName>
        <fullName evidence="2">Uncharacterized protein</fullName>
    </submittedName>
</protein>
<dbReference type="Proteomes" id="UP000316313">
    <property type="component" value="Chromosome"/>
</dbReference>
<name>A0A4Y6UIM5_9PROT</name>
<dbReference type="OrthoDB" id="9986037at2"/>